<keyword evidence="8" id="KW-0325">Glycoprotein</keyword>
<dbReference type="EMBL" id="OV696691">
    <property type="protein sequence ID" value="CAH1267420.1"/>
    <property type="molecule type" value="Genomic_DNA"/>
</dbReference>
<dbReference type="OrthoDB" id="420380at2759"/>
<dbReference type="AlphaFoldDB" id="A0A8K0EY30"/>
<evidence type="ECO:0000259" key="12">
    <source>
        <dbReference type="SMART" id="SM00254"/>
    </source>
</evidence>
<dbReference type="GO" id="GO:0005886">
    <property type="term" value="C:plasma membrane"/>
    <property type="evidence" value="ECO:0007669"/>
    <property type="project" value="TreeGrafter"/>
</dbReference>
<keyword evidence="3" id="KW-0677">Repeat</keyword>
<sequence length="983" mass="107697">MATKGVITWATCGPLITAILLVTSGSIVVAAPTCGQHEYLENSQCLPCPTCPPGYGVSGPCGFGRGALTTCIPCEPGPQDPQTWPTFSDSTSQESCQPCKLCDNSHYSVNCSADTNSHCGPCLFGFYRTHPDEENCLPCKHVIPPYAHLCKDWLDAQTTTMPTMTGPPTDVSTEPVTTTKKMVVTSDRDVLAVSSEDNNSNGYDTTPIIIMAVLVGLGVFTFMAYKCGFLPYRKSTNPGPIVSTVDSAQGSEDAGEHMDQHDTDDPGAGQQLDTARINLQSREEGGETDALLSSRTDGPNSITPGASCEDNEDRESSKDDSQSGNSSPSASSTSSLDTENSDEAATSPKSQGDANDCSDPSSGTELLKDQRRHKSHNKRASYGSHSQKSRLSSQLSPSSSSSEGSINGIVEGGASRSKQNNAIPCRAASQPTVVHWSGQGGTTEVLLQHQNASNQDVHKGSRPVVELHDGRLVNQTARPQSEPATEHFKNLTEKMEMTEEIRKLLVAACDKFGDQGLEQLPEDARDKLSNYLDPQPDPEGAYSFWKHLVDRFNVERDKYVHSFDDSFSGRDHIARQVYHPVRAYLLIKRLSQVPNNLSEAQTLTGKEFELPTAEDLYMSALALVKLQHVYNLDMRSLVQGQIVMMPQAASDEEAVTNITEVNLKHPTLALDAPDTFYIGDVAFKENSFYQAALWFNVTLEIMREKEMSLLKAKDEPHGLKILDVLLKLADTVQRIQSNKAVSMAVSKLAHVCEDKNPSCPQWASMGECDANREFMLVSCRLSCGVCEAGQNVKEKKAEANADDLRLLSNLLRNVSSSLTKPVYLHENLCRLGVLKNQAPHPTLTCRYIRPSPYFYLSPVKMEVLHEGNPLVALYHDVITDKETAFMRDMALTKLERSLIQARHDGGGDVFSKTRVSETGWLFDSEHPKIAKLSRRVEQITGLDINCPSAEAFQLVNYGLGGLYEQHWDVLGHPEPKLLCISEV</sequence>
<dbReference type="InterPro" id="IPR011990">
    <property type="entry name" value="TPR-like_helical_dom_sf"/>
</dbReference>
<evidence type="ECO:0000256" key="9">
    <source>
        <dbReference type="SAM" id="MobiDB-lite"/>
    </source>
</evidence>
<feature type="compositionally biased region" description="Polar residues" evidence="9">
    <location>
        <begin position="291"/>
        <end position="304"/>
    </location>
</feature>
<keyword evidence="5 10" id="KW-0472">Membrane</keyword>
<feature type="compositionally biased region" description="Polar residues" evidence="9">
    <location>
        <begin position="238"/>
        <end position="250"/>
    </location>
</feature>
<dbReference type="SMART" id="SM00254">
    <property type="entry name" value="ShKT"/>
    <property type="match status" value="1"/>
</dbReference>
<evidence type="ECO:0000313" key="13">
    <source>
        <dbReference type="EMBL" id="CAH1267420.1"/>
    </source>
</evidence>
<dbReference type="GO" id="GO:0046330">
    <property type="term" value="P:positive regulation of JNK cascade"/>
    <property type="evidence" value="ECO:0007669"/>
    <property type="project" value="InterPro"/>
</dbReference>
<dbReference type="InterPro" id="IPR047526">
    <property type="entry name" value="TNR19/27/EDAR"/>
</dbReference>
<feature type="region of interest" description="Disordered" evidence="9">
    <location>
        <begin position="238"/>
        <end position="419"/>
    </location>
</feature>
<dbReference type="Gene3D" id="1.25.40.10">
    <property type="entry name" value="Tetratricopeptide repeat domain"/>
    <property type="match status" value="1"/>
</dbReference>
<keyword evidence="2 10" id="KW-0812">Transmembrane</keyword>
<feature type="transmembrane region" description="Helical" evidence="10">
    <location>
        <begin position="208"/>
        <end position="225"/>
    </location>
</feature>
<dbReference type="GO" id="GO:0038023">
    <property type="term" value="F:signaling receptor activity"/>
    <property type="evidence" value="ECO:0007669"/>
    <property type="project" value="InterPro"/>
</dbReference>
<evidence type="ECO:0000256" key="3">
    <source>
        <dbReference type="ARBA" id="ARBA00022737"/>
    </source>
</evidence>
<proteinExistence type="predicted"/>
<dbReference type="InterPro" id="IPR003582">
    <property type="entry name" value="ShKT_dom"/>
</dbReference>
<evidence type="ECO:0000256" key="8">
    <source>
        <dbReference type="ARBA" id="ARBA00023180"/>
    </source>
</evidence>
<feature type="domain" description="ShKT" evidence="12">
    <location>
        <begin position="751"/>
        <end position="787"/>
    </location>
</feature>
<keyword evidence="7" id="KW-0675">Receptor</keyword>
<evidence type="ECO:0000256" key="10">
    <source>
        <dbReference type="SAM" id="Phobius"/>
    </source>
</evidence>
<feature type="compositionally biased region" description="Basic and acidic residues" evidence="9">
    <location>
        <begin position="254"/>
        <end position="264"/>
    </location>
</feature>
<evidence type="ECO:0000256" key="6">
    <source>
        <dbReference type="ARBA" id="ARBA00023157"/>
    </source>
</evidence>
<dbReference type="PANTHER" id="PTHR12120:SF10">
    <property type="entry name" value="TNFR-CYS DOMAIN-CONTAINING PROTEIN"/>
    <property type="match status" value="1"/>
</dbReference>
<evidence type="ECO:0000313" key="14">
    <source>
        <dbReference type="Proteomes" id="UP000838412"/>
    </source>
</evidence>
<name>A0A8K0EY30_BRALA</name>
<dbReference type="GO" id="GO:0005783">
    <property type="term" value="C:endoplasmic reticulum"/>
    <property type="evidence" value="ECO:0007669"/>
    <property type="project" value="InterPro"/>
</dbReference>
<dbReference type="GO" id="GO:0004656">
    <property type="term" value="F:procollagen-proline 4-dioxygenase activity"/>
    <property type="evidence" value="ECO:0007669"/>
    <property type="project" value="InterPro"/>
</dbReference>
<dbReference type="Gene3D" id="2.10.50.10">
    <property type="entry name" value="Tumor Necrosis Factor Receptor, subunit A, domain 2"/>
    <property type="match status" value="1"/>
</dbReference>
<dbReference type="Pfam" id="PF08336">
    <property type="entry name" value="P4Ha_N"/>
    <property type="match status" value="1"/>
</dbReference>
<evidence type="ECO:0000256" key="7">
    <source>
        <dbReference type="ARBA" id="ARBA00023170"/>
    </source>
</evidence>
<dbReference type="PANTHER" id="PTHR12120">
    <property type="entry name" value="TNFR-CYS DOMAIN-CONTAINING PROTEIN"/>
    <property type="match status" value="1"/>
</dbReference>
<dbReference type="Proteomes" id="UP000838412">
    <property type="component" value="Chromosome 6"/>
</dbReference>
<feature type="compositionally biased region" description="Basic residues" evidence="9">
    <location>
        <begin position="370"/>
        <end position="379"/>
    </location>
</feature>
<keyword evidence="11" id="KW-0732">Signal</keyword>
<accession>A0A8K0EY30</accession>
<evidence type="ECO:0000256" key="4">
    <source>
        <dbReference type="ARBA" id="ARBA00022989"/>
    </source>
</evidence>
<dbReference type="GO" id="GO:0043123">
    <property type="term" value="P:positive regulation of canonical NF-kappaB signal transduction"/>
    <property type="evidence" value="ECO:0007669"/>
    <property type="project" value="InterPro"/>
</dbReference>
<feature type="compositionally biased region" description="Low complexity" evidence="9">
    <location>
        <begin position="384"/>
        <end position="405"/>
    </location>
</feature>
<dbReference type="Pfam" id="PF01549">
    <property type="entry name" value="ShK"/>
    <property type="match status" value="1"/>
</dbReference>
<dbReference type="InterPro" id="IPR013547">
    <property type="entry name" value="P4H_N"/>
</dbReference>
<dbReference type="Gene3D" id="2.60.120.620">
    <property type="entry name" value="q2cbj1_9rhob like domain"/>
    <property type="match status" value="1"/>
</dbReference>
<feature type="compositionally biased region" description="Low complexity" evidence="9">
    <location>
        <begin position="322"/>
        <end position="338"/>
    </location>
</feature>
<feature type="signal peptide" evidence="11">
    <location>
        <begin position="1"/>
        <end position="30"/>
    </location>
</feature>
<keyword evidence="6" id="KW-1015">Disulfide bond</keyword>
<feature type="compositionally biased region" description="Polar residues" evidence="9">
    <location>
        <begin position="271"/>
        <end position="280"/>
    </location>
</feature>
<evidence type="ECO:0000256" key="5">
    <source>
        <dbReference type="ARBA" id="ARBA00023136"/>
    </source>
</evidence>
<feature type="chain" id="PRO_5035476558" evidence="11">
    <location>
        <begin position="31"/>
        <end position="983"/>
    </location>
</feature>
<evidence type="ECO:0000256" key="2">
    <source>
        <dbReference type="ARBA" id="ARBA00022692"/>
    </source>
</evidence>
<organism evidence="13 14">
    <name type="scientific">Branchiostoma lanceolatum</name>
    <name type="common">Common lancelet</name>
    <name type="synonym">Amphioxus lanceolatum</name>
    <dbReference type="NCBI Taxonomy" id="7740"/>
    <lineage>
        <taxon>Eukaryota</taxon>
        <taxon>Metazoa</taxon>
        <taxon>Chordata</taxon>
        <taxon>Cephalochordata</taxon>
        <taxon>Leptocardii</taxon>
        <taxon>Amphioxiformes</taxon>
        <taxon>Branchiostomatidae</taxon>
        <taxon>Branchiostoma</taxon>
    </lineage>
</organism>
<keyword evidence="4 10" id="KW-1133">Transmembrane helix</keyword>
<protein>
    <submittedName>
        <fullName evidence="13">P4HA3 protein</fullName>
    </submittedName>
</protein>
<reference evidence="13" key="1">
    <citation type="submission" date="2022-01" db="EMBL/GenBank/DDBJ databases">
        <authorList>
            <person name="Braso-Vives M."/>
        </authorList>
    </citation>
    <scope>NUCLEOTIDE SEQUENCE</scope>
</reference>
<evidence type="ECO:0000256" key="11">
    <source>
        <dbReference type="SAM" id="SignalP"/>
    </source>
</evidence>
<comment type="subcellular location">
    <subcellularLocation>
        <location evidence="1">Membrane</location>
        <topology evidence="1">Single-pass membrane protein</topology>
    </subcellularLocation>
</comment>
<feature type="compositionally biased region" description="Polar residues" evidence="9">
    <location>
        <begin position="343"/>
        <end position="364"/>
    </location>
</feature>
<evidence type="ECO:0000256" key="1">
    <source>
        <dbReference type="ARBA" id="ARBA00004167"/>
    </source>
</evidence>
<keyword evidence="14" id="KW-1185">Reference proteome</keyword>
<gene>
    <name evidence="13" type="primary">P4HA3</name>
    <name evidence="13" type="ORF">BLAG_LOCUS20780</name>
</gene>